<evidence type="ECO:0000313" key="3">
    <source>
        <dbReference type="Proteomes" id="UP000223749"/>
    </source>
</evidence>
<name>A0A2D1U752_9SPHI</name>
<dbReference type="Proteomes" id="UP000223749">
    <property type="component" value="Chromosome"/>
</dbReference>
<organism evidence="2 3">
    <name type="scientific">Pedobacter ginsengisoli</name>
    <dbReference type="NCBI Taxonomy" id="363852"/>
    <lineage>
        <taxon>Bacteria</taxon>
        <taxon>Pseudomonadati</taxon>
        <taxon>Bacteroidota</taxon>
        <taxon>Sphingobacteriia</taxon>
        <taxon>Sphingobacteriales</taxon>
        <taxon>Sphingobacteriaceae</taxon>
        <taxon>Pedobacter</taxon>
    </lineage>
</organism>
<dbReference type="OrthoDB" id="1273979at2"/>
<feature type="transmembrane region" description="Helical" evidence="1">
    <location>
        <begin position="25"/>
        <end position="45"/>
    </location>
</feature>
<sequence length="113" mass="13146">MNNSVYTINKGINKSIEFKGLKAQYIWYFAAGMLILMILFVLLYLMGFHSYFCLVFILVTGTILLVKVYGWSNTYGEHGMMKAIARRKMPKLIKNHSRITFQHLTITAHESQY</sequence>
<dbReference type="RefSeq" id="WP_099439336.1">
    <property type="nucleotide sequence ID" value="NZ_CP024091.1"/>
</dbReference>
<dbReference type="Pfam" id="PF13571">
    <property type="entry name" value="DUF4133"/>
    <property type="match status" value="1"/>
</dbReference>
<evidence type="ECO:0000256" key="1">
    <source>
        <dbReference type="SAM" id="Phobius"/>
    </source>
</evidence>
<evidence type="ECO:0008006" key="4">
    <source>
        <dbReference type="Google" id="ProtNLM"/>
    </source>
</evidence>
<keyword evidence="1" id="KW-1133">Transmembrane helix</keyword>
<dbReference type="KEGG" id="pgs:CPT03_13495"/>
<keyword evidence="1" id="KW-0812">Transmembrane</keyword>
<keyword evidence="3" id="KW-1185">Reference proteome</keyword>
<protein>
    <recommendedName>
        <fullName evidence="4">DUF4133 domain-containing protein</fullName>
    </recommendedName>
</protein>
<proteinExistence type="predicted"/>
<keyword evidence="1" id="KW-0472">Membrane</keyword>
<accession>A0A2D1U752</accession>
<dbReference type="AlphaFoldDB" id="A0A2D1U752"/>
<reference evidence="2 3" key="1">
    <citation type="submission" date="2017-10" db="EMBL/GenBank/DDBJ databases">
        <title>Whole genome of Pedobacter ginsengisoli T01R-27 isolated from tomato rhizosphere.</title>
        <authorList>
            <person name="Weon H.-Y."/>
            <person name="Lee S.A."/>
            <person name="Sang M.K."/>
            <person name="Song J."/>
        </authorList>
    </citation>
    <scope>NUCLEOTIDE SEQUENCE [LARGE SCALE GENOMIC DNA]</scope>
    <source>
        <strain evidence="2 3">T01R-27</strain>
    </source>
</reference>
<dbReference type="InterPro" id="IPR025407">
    <property type="entry name" value="DUF4133"/>
</dbReference>
<gene>
    <name evidence="2" type="ORF">CPT03_13495</name>
</gene>
<dbReference type="EMBL" id="CP024091">
    <property type="protein sequence ID" value="ATP57412.1"/>
    <property type="molecule type" value="Genomic_DNA"/>
</dbReference>
<evidence type="ECO:0000313" key="2">
    <source>
        <dbReference type="EMBL" id="ATP57412.1"/>
    </source>
</evidence>
<feature type="transmembrane region" description="Helical" evidence="1">
    <location>
        <begin position="52"/>
        <end position="71"/>
    </location>
</feature>